<dbReference type="EMBL" id="CACVAZ010000140">
    <property type="protein sequence ID" value="CAA6821112.1"/>
    <property type="molecule type" value="Genomic_DNA"/>
</dbReference>
<protein>
    <submittedName>
        <fullName evidence="3">Adenosylmethionine-8-amino-7-oxononanoate aminotransferase (EC)</fullName>
        <ecNumber evidence="3">2.6.1.62</ecNumber>
    </submittedName>
</protein>
<dbReference type="InterPro" id="IPR015424">
    <property type="entry name" value="PyrdxlP-dep_Trfase"/>
</dbReference>
<evidence type="ECO:0000256" key="1">
    <source>
        <dbReference type="ARBA" id="ARBA00022576"/>
    </source>
</evidence>
<dbReference type="InterPro" id="IPR015422">
    <property type="entry name" value="PyrdxlP-dep_Trfase_small"/>
</dbReference>
<accession>A0A6S6TJR0</accession>
<keyword evidence="2 3" id="KW-0808">Transferase</keyword>
<sequence>NVKEIRQTGMIAAVELKGYTSQERIGLKVYQYGLDNGVLLRPLGHIVYFMPPYIITNKEIDKMIDTAYEAIKGLL</sequence>
<dbReference type="SUPFAM" id="SSF53383">
    <property type="entry name" value="PLP-dependent transferases"/>
    <property type="match status" value="1"/>
</dbReference>
<dbReference type="GO" id="GO:0004015">
    <property type="term" value="F:adenosylmethionine-8-amino-7-oxononanoate transaminase activity"/>
    <property type="evidence" value="ECO:0007669"/>
    <property type="project" value="UniProtKB-EC"/>
</dbReference>
<dbReference type="GO" id="GO:0009102">
    <property type="term" value="P:biotin biosynthetic process"/>
    <property type="evidence" value="ECO:0007669"/>
    <property type="project" value="TreeGrafter"/>
</dbReference>
<dbReference type="Pfam" id="PF00202">
    <property type="entry name" value="Aminotran_3"/>
    <property type="match status" value="1"/>
</dbReference>
<evidence type="ECO:0000313" key="3">
    <source>
        <dbReference type="EMBL" id="CAA6821112.1"/>
    </source>
</evidence>
<feature type="non-terminal residue" evidence="3">
    <location>
        <position position="1"/>
    </location>
</feature>
<keyword evidence="1 3" id="KW-0032">Aminotransferase</keyword>
<dbReference type="Gene3D" id="3.90.1150.10">
    <property type="entry name" value="Aspartate Aminotransferase, domain 1"/>
    <property type="match status" value="1"/>
</dbReference>
<dbReference type="AlphaFoldDB" id="A0A6S6TJR0"/>
<reference evidence="3" key="1">
    <citation type="submission" date="2020-01" db="EMBL/GenBank/DDBJ databases">
        <authorList>
            <person name="Meier V. D."/>
            <person name="Meier V D."/>
        </authorList>
    </citation>
    <scope>NUCLEOTIDE SEQUENCE</scope>
    <source>
        <strain evidence="3">HLG_WM_MAG_02</strain>
    </source>
</reference>
<name>A0A6S6TJR0_9BACT</name>
<dbReference type="InterPro" id="IPR005814">
    <property type="entry name" value="Aminotrans_3"/>
</dbReference>
<dbReference type="EC" id="2.6.1.62" evidence="3"/>
<organism evidence="3">
    <name type="scientific">uncultured Sulfurovum sp</name>
    <dbReference type="NCBI Taxonomy" id="269237"/>
    <lineage>
        <taxon>Bacteria</taxon>
        <taxon>Pseudomonadati</taxon>
        <taxon>Campylobacterota</taxon>
        <taxon>Epsilonproteobacteria</taxon>
        <taxon>Campylobacterales</taxon>
        <taxon>Sulfurovaceae</taxon>
        <taxon>Sulfurovum</taxon>
        <taxon>environmental samples</taxon>
    </lineage>
</organism>
<dbReference type="GO" id="GO:0030170">
    <property type="term" value="F:pyridoxal phosphate binding"/>
    <property type="evidence" value="ECO:0007669"/>
    <property type="project" value="InterPro"/>
</dbReference>
<dbReference type="PANTHER" id="PTHR42684">
    <property type="entry name" value="ADENOSYLMETHIONINE-8-AMINO-7-OXONONANOATE AMINOTRANSFERASE"/>
    <property type="match status" value="1"/>
</dbReference>
<proteinExistence type="predicted"/>
<gene>
    <name evidence="3" type="ORF">HELGO_WM19666</name>
</gene>
<dbReference type="PANTHER" id="PTHR42684:SF17">
    <property type="entry name" value="ADENOSYLMETHIONINE-8-AMINO-7-OXONONANOATE AMINOTRANSFERASE"/>
    <property type="match status" value="1"/>
</dbReference>
<evidence type="ECO:0000256" key="2">
    <source>
        <dbReference type="ARBA" id="ARBA00022679"/>
    </source>
</evidence>